<evidence type="ECO:0000256" key="2">
    <source>
        <dbReference type="ARBA" id="ARBA00022574"/>
    </source>
</evidence>
<comment type="subcellular location">
    <subcellularLocation>
        <location evidence="1">Cell projection</location>
        <location evidence="1">Cilium</location>
    </subcellularLocation>
</comment>
<dbReference type="InterPro" id="IPR015943">
    <property type="entry name" value="WD40/YVTN_repeat-like_dom_sf"/>
</dbReference>
<dbReference type="EMBL" id="JARPUR010000005">
    <property type="protein sequence ID" value="KAK4875206.1"/>
    <property type="molecule type" value="Genomic_DNA"/>
</dbReference>
<dbReference type="InterPro" id="IPR011992">
    <property type="entry name" value="EF-hand-dom_pair"/>
</dbReference>
<evidence type="ECO:0000256" key="5">
    <source>
        <dbReference type="ARBA" id="ARBA00040994"/>
    </source>
</evidence>
<evidence type="ECO:0000256" key="3">
    <source>
        <dbReference type="ARBA" id="ARBA00022737"/>
    </source>
</evidence>
<evidence type="ECO:0000313" key="8">
    <source>
        <dbReference type="Proteomes" id="UP001353858"/>
    </source>
</evidence>
<keyword evidence="4" id="KW-0966">Cell projection</keyword>
<dbReference type="SUPFAM" id="SSF50978">
    <property type="entry name" value="WD40 repeat-like"/>
    <property type="match status" value="2"/>
</dbReference>
<dbReference type="InterPro" id="IPR036322">
    <property type="entry name" value="WD40_repeat_dom_sf"/>
</dbReference>
<dbReference type="SMART" id="SM00320">
    <property type="entry name" value="WD40"/>
    <property type="match status" value="6"/>
</dbReference>
<accession>A0AAN7S7H5</accession>
<dbReference type="InterPro" id="IPR050630">
    <property type="entry name" value="WD_repeat_EMAP"/>
</dbReference>
<feature type="compositionally biased region" description="Basic and acidic residues" evidence="6">
    <location>
        <begin position="18"/>
        <end position="30"/>
    </location>
</feature>
<organism evidence="7 8">
    <name type="scientific">Aquatica leii</name>
    <dbReference type="NCBI Taxonomy" id="1421715"/>
    <lineage>
        <taxon>Eukaryota</taxon>
        <taxon>Metazoa</taxon>
        <taxon>Ecdysozoa</taxon>
        <taxon>Arthropoda</taxon>
        <taxon>Hexapoda</taxon>
        <taxon>Insecta</taxon>
        <taxon>Pterygota</taxon>
        <taxon>Neoptera</taxon>
        <taxon>Endopterygota</taxon>
        <taxon>Coleoptera</taxon>
        <taxon>Polyphaga</taxon>
        <taxon>Elateriformia</taxon>
        <taxon>Elateroidea</taxon>
        <taxon>Lampyridae</taxon>
        <taxon>Luciolinae</taxon>
        <taxon>Aquatica</taxon>
    </lineage>
</organism>
<feature type="region of interest" description="Disordered" evidence="6">
    <location>
        <begin position="1"/>
        <end position="30"/>
    </location>
</feature>
<sequence>MGDEVSEKASNKKATFVETDHKRSSDRLSSEENAASLLSLGPSQEPDINPFNLVWTFGVNTSVDVINLTSRSRSLLFYACTHASILYDYVAHTMNVLQGHKNMITSISSDDSGRWLATADEGEDNTIIVWDSFECVPVNTIFDSHPKHGAALCAISGNAKYLVSVGNEFKHVIKFWLWTYGDNEPNDSFTANDNYGLPRRICFNPDVQEHIWVAFQKQMIFIEWDTNQNRLLPPVFPTIRNFKKHGLITDCTYFLKCHECVASTTEGVLLVFGNTLYAKEYEESKLQNTKIFVKAIKVSDDSITCVTSVDGLLVSGDDRGRIKFYDNRVKIMYWCQSFNLPLIKSISFHMEKRNYKIEDPSDVLNPQINPLDADDNYAEVELFYINQVPTDATVNKLPFIVRDFFVATEDSRIGLVDYVKNKITFVNRKIQGIVTSIDTHEEHPFVCMGLKNGVVCLFDFATKILLAETCLTDKNQAMSITYVKYSPKSLYLACGTLSGHLYFLDPIALIPKFENPIHVIQNSIIKIVFSADSKFCAYYNSCSTIVILKYLLDVDIWEVVGKMVSHYKCINDILFTPYLPSRLFTIGADRMLQEYDLINSGNNEIVLVASERIEQCAIPIAFIYYQPADKGESKYFYICDNQYKYKVLNDTTFMCHRVVLGPAYGCYEKSQVNKIQILPKHDNKYMIYANDNYFGIQMFPADGNPHKYIGTTAHPTQLVQFRISCDGKYVFTIGKNDNCMLMWEINTEAVEATYRNGGVVLEPYYCLIEGGLNGWLFKEMQDLFYYMQILHQGENTVLPRNVSDCIPVSELPDLMRAVGFYPSEYEIENMIVDLKYRDFDLTKTLKDEVSFLEFIQLYINYRPPHGISIEKLQEQFEFLCSLETTSPPGTISREGFINAISEKGETFTRNKAYTCLATLMRDDDVPGGNSFSKDFSFLPIVIDFKTFLEDMLGIDLERQMVVNKEKPEGVAEEMDC</sequence>
<dbReference type="Gene3D" id="1.10.238.10">
    <property type="entry name" value="EF-hand"/>
    <property type="match status" value="1"/>
</dbReference>
<dbReference type="SUPFAM" id="SSF82171">
    <property type="entry name" value="DPP6 N-terminal domain-like"/>
    <property type="match status" value="1"/>
</dbReference>
<name>A0AAN7S7H5_9COLE</name>
<feature type="compositionally biased region" description="Basic and acidic residues" evidence="6">
    <location>
        <begin position="1"/>
        <end position="10"/>
    </location>
</feature>
<evidence type="ECO:0000256" key="4">
    <source>
        <dbReference type="ARBA" id="ARBA00023273"/>
    </source>
</evidence>
<dbReference type="PANTHER" id="PTHR13720">
    <property type="entry name" value="WD-40 REPEAT PROTEIN"/>
    <property type="match status" value="1"/>
</dbReference>
<protein>
    <recommendedName>
        <fullName evidence="5">Cilia- and flagella-associated protein 251</fullName>
    </recommendedName>
</protein>
<gene>
    <name evidence="7" type="ORF">RN001_011628</name>
</gene>
<dbReference type="Proteomes" id="UP001353858">
    <property type="component" value="Unassembled WGS sequence"/>
</dbReference>
<keyword evidence="8" id="KW-1185">Reference proteome</keyword>
<dbReference type="GO" id="GO:0031514">
    <property type="term" value="C:motile cilium"/>
    <property type="evidence" value="ECO:0007669"/>
    <property type="project" value="TreeGrafter"/>
</dbReference>
<dbReference type="Gene3D" id="2.130.10.10">
    <property type="entry name" value="YVTN repeat-like/Quinoprotein amine dehydrogenase"/>
    <property type="match status" value="2"/>
</dbReference>
<reference evidence="8" key="1">
    <citation type="submission" date="2023-01" db="EMBL/GenBank/DDBJ databases">
        <title>Key to firefly adult light organ development and bioluminescence: homeobox transcription factors regulate luciferase expression and transportation to peroxisome.</title>
        <authorList>
            <person name="Fu X."/>
        </authorList>
    </citation>
    <scope>NUCLEOTIDE SEQUENCE [LARGE SCALE GENOMIC DNA]</scope>
</reference>
<evidence type="ECO:0000256" key="6">
    <source>
        <dbReference type="SAM" id="MobiDB-lite"/>
    </source>
</evidence>
<keyword evidence="2" id="KW-0853">WD repeat</keyword>
<proteinExistence type="predicted"/>
<dbReference type="Pfam" id="PF00400">
    <property type="entry name" value="WD40"/>
    <property type="match status" value="1"/>
</dbReference>
<evidence type="ECO:0000256" key="1">
    <source>
        <dbReference type="ARBA" id="ARBA00004138"/>
    </source>
</evidence>
<dbReference type="PANTHER" id="PTHR13720:SF13">
    <property type="entry name" value="CILIA- AND FLAGELLA-ASSOCIATED PROTEIN 251"/>
    <property type="match status" value="1"/>
</dbReference>
<dbReference type="SUPFAM" id="SSF47473">
    <property type="entry name" value="EF-hand"/>
    <property type="match status" value="1"/>
</dbReference>
<dbReference type="InterPro" id="IPR001680">
    <property type="entry name" value="WD40_rpt"/>
</dbReference>
<comment type="caution">
    <text evidence="7">The sequence shown here is derived from an EMBL/GenBank/DDBJ whole genome shotgun (WGS) entry which is preliminary data.</text>
</comment>
<keyword evidence="3" id="KW-0677">Repeat</keyword>
<dbReference type="AlphaFoldDB" id="A0AAN7S7H5"/>
<evidence type="ECO:0000313" key="7">
    <source>
        <dbReference type="EMBL" id="KAK4875206.1"/>
    </source>
</evidence>